<dbReference type="KEGG" id="bhc:JFL75_09920"/>
<dbReference type="SUPFAM" id="SSF103039">
    <property type="entry name" value="CheC-like"/>
    <property type="match status" value="1"/>
</dbReference>
<dbReference type="CDD" id="cd17906">
    <property type="entry name" value="CheX"/>
    <property type="match status" value="1"/>
</dbReference>
<keyword evidence="4" id="KW-1185">Reference proteome</keyword>
<dbReference type="Gene3D" id="3.40.1550.10">
    <property type="entry name" value="CheC-like"/>
    <property type="match status" value="1"/>
</dbReference>
<keyword evidence="1" id="KW-0145">Chemotaxis</keyword>
<dbReference type="Proteomes" id="UP000595917">
    <property type="component" value="Chromosome"/>
</dbReference>
<dbReference type="InterPro" id="IPR028976">
    <property type="entry name" value="CheC-like_sf"/>
</dbReference>
<dbReference type="Pfam" id="PF13690">
    <property type="entry name" value="CheX"/>
    <property type="match status" value="1"/>
</dbReference>
<dbReference type="InterPro" id="IPR038756">
    <property type="entry name" value="CheX-like"/>
</dbReference>
<proteinExistence type="predicted"/>
<dbReference type="PANTHER" id="PTHR39452">
    <property type="entry name" value="CHEY-P PHOSPHATASE CHEX"/>
    <property type="match status" value="1"/>
</dbReference>
<dbReference type="InterPro" id="IPR028051">
    <property type="entry name" value="CheX-like_dom"/>
</dbReference>
<dbReference type="GO" id="GO:0006935">
    <property type="term" value="P:chemotaxis"/>
    <property type="evidence" value="ECO:0007669"/>
    <property type="project" value="UniProtKB-KW"/>
</dbReference>
<reference evidence="3" key="1">
    <citation type="submission" date="2021-01" db="EMBL/GenBank/DDBJ databases">
        <title>Description of Breznakiella homolactica.</title>
        <authorList>
            <person name="Song Y."/>
            <person name="Brune A."/>
        </authorList>
    </citation>
    <scope>NUCLEOTIDE SEQUENCE</scope>
    <source>
        <strain evidence="3">RmG30</strain>
    </source>
</reference>
<evidence type="ECO:0000313" key="3">
    <source>
        <dbReference type="EMBL" id="QQO11202.1"/>
    </source>
</evidence>
<dbReference type="PANTHER" id="PTHR39452:SF1">
    <property type="entry name" value="CHEY-P PHOSPHATASE CHEX"/>
    <property type="match status" value="1"/>
</dbReference>
<accession>A0A7T7XRK4</accession>
<evidence type="ECO:0000259" key="2">
    <source>
        <dbReference type="Pfam" id="PF13690"/>
    </source>
</evidence>
<gene>
    <name evidence="3" type="ORF">JFL75_09920</name>
</gene>
<organism evidence="3 4">
    <name type="scientific">Breznakiella homolactica</name>
    <dbReference type="NCBI Taxonomy" id="2798577"/>
    <lineage>
        <taxon>Bacteria</taxon>
        <taxon>Pseudomonadati</taxon>
        <taxon>Spirochaetota</taxon>
        <taxon>Spirochaetia</taxon>
        <taxon>Spirochaetales</taxon>
        <taxon>Breznakiellaceae</taxon>
        <taxon>Breznakiella</taxon>
    </lineage>
</organism>
<protein>
    <submittedName>
        <fullName evidence="3">Chemotaxis protein CheX</fullName>
    </submittedName>
</protein>
<sequence>MKVDYINPFIKSSLNFFKDYLEIDIESHKAYIEKNPEEITGISAIIGLAGEIKGQVVLNFSRETAISLASIFGGTQYRAVSKDVVDVVGEMVNIIAGAAKQYLEQRIEISLPGVVFGDSYRFAWGGTVPVIAIPFTTQYGRITIYVSIKE</sequence>
<dbReference type="EMBL" id="CP067089">
    <property type="protein sequence ID" value="QQO11202.1"/>
    <property type="molecule type" value="Genomic_DNA"/>
</dbReference>
<evidence type="ECO:0000256" key="1">
    <source>
        <dbReference type="ARBA" id="ARBA00022500"/>
    </source>
</evidence>
<name>A0A7T7XRK4_9SPIR</name>
<dbReference type="RefSeq" id="WP_215628511.1">
    <property type="nucleotide sequence ID" value="NZ_CP067089.2"/>
</dbReference>
<dbReference type="AlphaFoldDB" id="A0A7T7XRK4"/>
<feature type="domain" description="Chemotaxis phosphatase CheX-like" evidence="2">
    <location>
        <begin position="42"/>
        <end position="136"/>
    </location>
</feature>
<evidence type="ECO:0000313" key="4">
    <source>
        <dbReference type="Proteomes" id="UP000595917"/>
    </source>
</evidence>